<evidence type="ECO:0000256" key="6">
    <source>
        <dbReference type="ARBA" id="ARBA00022857"/>
    </source>
</evidence>
<dbReference type="NCBIfam" id="TIGR00178">
    <property type="entry name" value="monomer_idh"/>
    <property type="match status" value="1"/>
</dbReference>
<dbReference type="PIRSF" id="PIRSF009407">
    <property type="entry name" value="IDH_monmr"/>
    <property type="match status" value="1"/>
</dbReference>
<evidence type="ECO:0000256" key="3">
    <source>
        <dbReference type="ARBA" id="ARBA00022532"/>
    </source>
</evidence>
<evidence type="ECO:0000256" key="10">
    <source>
        <dbReference type="PIRNR" id="PIRNR009407"/>
    </source>
</evidence>
<dbReference type="GO" id="GO:0004450">
    <property type="term" value="F:isocitrate dehydrogenase (NADP+) activity"/>
    <property type="evidence" value="ECO:0007669"/>
    <property type="project" value="UniProtKB-EC"/>
</dbReference>
<proteinExistence type="inferred from homology"/>
<comment type="caution">
    <text evidence="11">The sequence shown here is derived from an EMBL/GenBank/DDBJ whole genome shotgun (WGS) entry which is preliminary data.</text>
</comment>
<dbReference type="InterPro" id="IPR004436">
    <property type="entry name" value="Isocitrate_DH_NADP_mono"/>
</dbReference>
<dbReference type="Pfam" id="PF03971">
    <property type="entry name" value="IDH"/>
    <property type="match status" value="1"/>
</dbReference>
<evidence type="ECO:0000256" key="2">
    <source>
        <dbReference type="ARBA" id="ARBA00022435"/>
    </source>
</evidence>
<sequence length="740" mass="80151">MATIIYTHTDEAPMLATHSFLPIIQAFASSAGVDVQTRDISLSGRIIAVFGDYLTEEQRTSDALAELGELAKKPEANIIKLPNISASVPQLKAAIAELQSQGYAVPDYPDNPSSDEETDIRSRYDRIKGSAVNPVLREGNSDRRAPLSVKNYARKNPHSMGAWSPNSKTNVATMAAADFRHNEKTVVIGQDDTLTIQLVLEDGTVKDLKKGLKVLAGEVVDATFMSAAALDEFLAVQVALAKEQGVLFSAHLKATMMKVSDPIIFGHVVKAYFRELFETYGKQLAAAGLSPNNGLASILSGLGELPEDVRDGVKALVAKGLEEGPALAMVNSDKGITNLHVPSDVIVDASMPAMIRLGGHMWGPDGKEHDTLAVLPDSSYSGVYQVVIDDCRANGAYDPTTMGTVPNVGLMAQAAEEYGSHDKTFEIRAAGRVQVVDSRGNVLIEHEVEQGDIWRACQTKDVPIRDWVKLAVTRARASKTPAVFWLDETRAHDRNLIAKVTEYLKDHDTDGLQIEIMAPTDATAFSLERIRRGEDTISVTGNVLRDYLTDLFPILELGTSAKMLSIVPLINGGGLFETGAGGSAPKHVQQLLEEDYLRWDSLGEFLALAVSFEHLATSTGNSQAQVLAETLDRATGTFLLENKSPGRKLGTIDNRGSHYYLAQYWAKELAEQTDDAALAATFGPVARALVEQEDAILAELLGVQGHPVEIGGYYRPNEEKTYAVMRPSRTLNGVIDSLRG</sequence>
<evidence type="ECO:0000313" key="12">
    <source>
        <dbReference type="Proteomes" id="UP001202922"/>
    </source>
</evidence>
<accession>A0ABS9U3N7</accession>
<comment type="catalytic activity">
    <reaction evidence="8 10">
        <text>D-threo-isocitrate + NADP(+) = 2-oxoglutarate + CO2 + NADPH</text>
        <dbReference type="Rhea" id="RHEA:19629"/>
        <dbReference type="ChEBI" id="CHEBI:15562"/>
        <dbReference type="ChEBI" id="CHEBI:16526"/>
        <dbReference type="ChEBI" id="CHEBI:16810"/>
        <dbReference type="ChEBI" id="CHEBI:57783"/>
        <dbReference type="ChEBI" id="CHEBI:58349"/>
        <dbReference type="EC" id="1.1.1.42"/>
    </reaction>
</comment>
<evidence type="ECO:0000256" key="7">
    <source>
        <dbReference type="ARBA" id="ARBA00023002"/>
    </source>
</evidence>
<dbReference type="RefSeq" id="WP_241054959.1">
    <property type="nucleotide sequence ID" value="NZ_JAKZBV010000001.1"/>
</dbReference>
<gene>
    <name evidence="11" type="ORF">L0M17_15060</name>
</gene>
<keyword evidence="12" id="KW-1185">Reference proteome</keyword>
<name>A0ABS9U3N7_9MICC</name>
<protein>
    <recommendedName>
        <fullName evidence="10">Isocitrate dehydrogenase [NADP]</fullName>
        <ecNumber evidence="10">1.1.1.42</ecNumber>
    </recommendedName>
    <alternativeName>
        <fullName evidence="10">Oxalosuccinate decarboxylase</fullName>
    </alternativeName>
</protein>
<keyword evidence="5" id="KW-0460">Magnesium</keyword>
<evidence type="ECO:0000256" key="5">
    <source>
        <dbReference type="ARBA" id="ARBA00022842"/>
    </source>
</evidence>
<dbReference type="PANTHER" id="PTHR36999:SF1">
    <property type="entry name" value="ISOCITRATE DEHYDROGENASE (NADP(+))"/>
    <property type="match status" value="1"/>
</dbReference>
<comment type="similarity">
    <text evidence="9 10">Belongs to the monomeric-type IDH family.</text>
</comment>
<dbReference type="PANTHER" id="PTHR36999">
    <property type="entry name" value="ISOCITRATE DEHYDROGENASE [NADP]"/>
    <property type="match status" value="1"/>
</dbReference>
<keyword evidence="2 10" id="KW-0329">Glyoxylate bypass</keyword>
<dbReference type="EC" id="1.1.1.42" evidence="10"/>
<evidence type="ECO:0000313" key="11">
    <source>
        <dbReference type="EMBL" id="MCH6471278.1"/>
    </source>
</evidence>
<evidence type="ECO:0000256" key="8">
    <source>
        <dbReference type="ARBA" id="ARBA00023554"/>
    </source>
</evidence>
<keyword evidence="4" id="KW-0479">Metal-binding</keyword>
<keyword evidence="3 10" id="KW-0816">Tricarboxylic acid cycle</keyword>
<keyword evidence="7 10" id="KW-0560">Oxidoreductase</keyword>
<dbReference type="Proteomes" id="UP001202922">
    <property type="component" value="Unassembled WGS sequence"/>
</dbReference>
<dbReference type="EMBL" id="JAKZBV010000001">
    <property type="protein sequence ID" value="MCH6471278.1"/>
    <property type="molecule type" value="Genomic_DNA"/>
</dbReference>
<reference evidence="11 12" key="1">
    <citation type="submission" date="2022-03" db="EMBL/GenBank/DDBJ databases">
        <title>Sinomonas sp. isolated from a soil.</title>
        <authorList>
            <person name="Han J."/>
            <person name="Kim D.-U."/>
        </authorList>
    </citation>
    <scope>NUCLEOTIDE SEQUENCE [LARGE SCALE GENOMIC DNA]</scope>
    <source>
        <strain evidence="11 12">5-5</strain>
    </source>
</reference>
<evidence type="ECO:0000256" key="1">
    <source>
        <dbReference type="ARBA" id="ARBA00001946"/>
    </source>
</evidence>
<organism evidence="11 12">
    <name type="scientific">Sinomonas terrae</name>
    <dbReference type="NCBI Taxonomy" id="2908838"/>
    <lineage>
        <taxon>Bacteria</taxon>
        <taxon>Bacillati</taxon>
        <taxon>Actinomycetota</taxon>
        <taxon>Actinomycetes</taxon>
        <taxon>Micrococcales</taxon>
        <taxon>Micrococcaceae</taxon>
        <taxon>Sinomonas</taxon>
    </lineage>
</organism>
<evidence type="ECO:0000256" key="4">
    <source>
        <dbReference type="ARBA" id="ARBA00022723"/>
    </source>
</evidence>
<dbReference type="SUPFAM" id="SSF53659">
    <property type="entry name" value="Isocitrate/Isopropylmalate dehydrogenase-like"/>
    <property type="match status" value="1"/>
</dbReference>
<comment type="cofactor">
    <cofactor evidence="1">
        <name>Mg(2+)</name>
        <dbReference type="ChEBI" id="CHEBI:18420"/>
    </cofactor>
</comment>
<evidence type="ECO:0000256" key="9">
    <source>
        <dbReference type="ARBA" id="ARBA00046318"/>
    </source>
</evidence>
<keyword evidence="6 10" id="KW-0521">NADP</keyword>